<dbReference type="SUPFAM" id="SSF82866">
    <property type="entry name" value="Multidrug efflux transporter AcrB transmembrane domain"/>
    <property type="match status" value="2"/>
</dbReference>
<sequence length="811" mass="88621">MNENHMKTKAERFFWKVTGYPVLIILAFVLLIFGIASQMPKMKIDTSIEAYIPPGHHSLLNRDKVRDIFGLTDPIVVAVSSHAKDGVFTADLLNVVSELTENIQGVEGVDPDQVTSLATENNITGTEDGMIVEPFLEERLNGQQEADQVRRAVMQFPLYVGNLVSEDGSTTLIVAELLDKNKYGPQAYNDIKAIVDKVTETRLSSMGNQASIHVAGEGGVVAHLAEYIDKDAQKMGPMAFLLIVLVLITAYRTFRGLYLSVIVILGAVIGAMGLMAASGVPMYQVSNVIPVILIAISVADAIHILGQYYENLAANPDLPRRDLVVQTMGEMWRPVTLTSITDVFGFLAMGFTSSVPPLRMVGIFSSIGVIMALLISLFMVPAILVLLKPKMSKAFRLASTHNSVDPDFFGRIMSRLGGMVLKKPKVVVSLAALMIIAGGIGIPFLTVDEASIENFNTNTAIYKADRLINAKMNGANSFDIMVEASETDGLLDPDRLRKIEALQKYLEQQPQVGGTTSIVDLLKQMNKSLNENNPGAYTLPNDTDLTAQYFLLYSASGDPSDFEQYIDYDYRLANVSINLKDGHYSKAKPVIEAVDQYIENEFNDRTIKANIAGWMNVFYYWVGSVGYGHFAGVILALILVWAISALGFKSSVAGLLAVTPVFTAIFVFYAVMGFTGITLNTATSMFAAIAIGVAVDFAVHLIDRMIFAVKEQKKSLDQALEELFPSTGRALLFNVAAVSLGFGSNMISSIPPFITFGALITTCVATSFLGSVTLLPALIKVFKPKFLTKHIEGEMTDEQREDLLNRMEIPR</sequence>
<comment type="caution">
    <text evidence="8">The sequence shown here is derived from an EMBL/GenBank/DDBJ whole genome shotgun (WGS) entry which is preliminary data.</text>
</comment>
<keyword evidence="9" id="KW-1185">Reference proteome</keyword>
<dbReference type="PANTHER" id="PTHR33406">
    <property type="entry name" value="MEMBRANE PROTEIN MJ1562-RELATED"/>
    <property type="match status" value="1"/>
</dbReference>
<keyword evidence="2" id="KW-1003">Cell membrane</keyword>
<dbReference type="RefSeq" id="WP_346760012.1">
    <property type="nucleotide sequence ID" value="NZ_JAUJEB010000005.1"/>
</dbReference>
<dbReference type="PANTHER" id="PTHR33406:SF13">
    <property type="entry name" value="MEMBRANE PROTEIN YDFJ"/>
    <property type="match status" value="1"/>
</dbReference>
<proteinExistence type="predicted"/>
<evidence type="ECO:0000256" key="6">
    <source>
        <dbReference type="SAM" id="Phobius"/>
    </source>
</evidence>
<feature type="transmembrane region" description="Helical" evidence="6">
    <location>
        <begin position="618"/>
        <end position="643"/>
    </location>
</feature>
<evidence type="ECO:0000259" key="7">
    <source>
        <dbReference type="PROSITE" id="PS50156"/>
    </source>
</evidence>
<feature type="transmembrane region" description="Helical" evidence="6">
    <location>
        <begin position="655"/>
        <end position="679"/>
    </location>
</feature>
<evidence type="ECO:0000256" key="1">
    <source>
        <dbReference type="ARBA" id="ARBA00004651"/>
    </source>
</evidence>
<dbReference type="Proteomes" id="UP001172083">
    <property type="component" value="Unassembled WGS sequence"/>
</dbReference>
<feature type="domain" description="SSD" evidence="7">
    <location>
        <begin position="654"/>
        <end position="781"/>
    </location>
</feature>
<organism evidence="8 9">
    <name type="scientific">Agaribacillus aureus</name>
    <dbReference type="NCBI Taxonomy" id="3051825"/>
    <lineage>
        <taxon>Bacteria</taxon>
        <taxon>Pseudomonadati</taxon>
        <taxon>Bacteroidota</taxon>
        <taxon>Cytophagia</taxon>
        <taxon>Cytophagales</taxon>
        <taxon>Splendidivirgaceae</taxon>
        <taxon>Agaribacillus</taxon>
    </lineage>
</organism>
<evidence type="ECO:0000256" key="5">
    <source>
        <dbReference type="ARBA" id="ARBA00023136"/>
    </source>
</evidence>
<feature type="transmembrane region" description="Helical" evidence="6">
    <location>
        <begin position="685"/>
        <end position="709"/>
    </location>
</feature>
<feature type="domain" description="SSD" evidence="7">
    <location>
        <begin position="260"/>
        <end position="386"/>
    </location>
</feature>
<feature type="transmembrane region" description="Helical" evidence="6">
    <location>
        <begin position="288"/>
        <end position="309"/>
    </location>
</feature>
<dbReference type="InterPro" id="IPR050545">
    <property type="entry name" value="Mycobact_MmpL"/>
</dbReference>
<dbReference type="Pfam" id="PF03176">
    <property type="entry name" value="MMPL"/>
    <property type="match status" value="2"/>
</dbReference>
<dbReference type="EMBL" id="JAUJEB010000005">
    <property type="protein sequence ID" value="MDN5214673.1"/>
    <property type="molecule type" value="Genomic_DNA"/>
</dbReference>
<gene>
    <name evidence="8" type="ORF">QQ020_21515</name>
</gene>
<dbReference type="Gene3D" id="1.20.1640.10">
    <property type="entry name" value="Multidrug efflux transporter AcrB transmembrane domain"/>
    <property type="match status" value="2"/>
</dbReference>
<evidence type="ECO:0000256" key="3">
    <source>
        <dbReference type="ARBA" id="ARBA00022692"/>
    </source>
</evidence>
<feature type="transmembrane region" description="Helical" evidence="6">
    <location>
        <begin position="235"/>
        <end position="251"/>
    </location>
</feature>
<dbReference type="InterPro" id="IPR004869">
    <property type="entry name" value="MMPL_dom"/>
</dbReference>
<comment type="subcellular location">
    <subcellularLocation>
        <location evidence="1">Cell membrane</location>
        <topology evidence="1">Multi-pass membrane protein</topology>
    </subcellularLocation>
</comment>
<evidence type="ECO:0000313" key="8">
    <source>
        <dbReference type="EMBL" id="MDN5214673.1"/>
    </source>
</evidence>
<keyword evidence="3 6" id="KW-0812">Transmembrane</keyword>
<evidence type="ECO:0000313" key="9">
    <source>
        <dbReference type="Proteomes" id="UP001172083"/>
    </source>
</evidence>
<keyword evidence="5 6" id="KW-0472">Membrane</keyword>
<feature type="transmembrane region" description="Helical" evidence="6">
    <location>
        <begin position="730"/>
        <end position="747"/>
    </location>
</feature>
<feature type="transmembrane region" description="Helical" evidence="6">
    <location>
        <begin position="753"/>
        <end position="779"/>
    </location>
</feature>
<feature type="transmembrane region" description="Helical" evidence="6">
    <location>
        <begin position="363"/>
        <end position="387"/>
    </location>
</feature>
<evidence type="ECO:0000256" key="2">
    <source>
        <dbReference type="ARBA" id="ARBA00022475"/>
    </source>
</evidence>
<name>A0ABT8LAH2_9BACT</name>
<dbReference type="InterPro" id="IPR000731">
    <property type="entry name" value="SSD"/>
</dbReference>
<feature type="transmembrane region" description="Helical" evidence="6">
    <location>
        <begin position="20"/>
        <end position="37"/>
    </location>
</feature>
<evidence type="ECO:0000256" key="4">
    <source>
        <dbReference type="ARBA" id="ARBA00022989"/>
    </source>
</evidence>
<protein>
    <submittedName>
        <fullName evidence="8">MMPL family transporter</fullName>
    </submittedName>
</protein>
<keyword evidence="4 6" id="KW-1133">Transmembrane helix</keyword>
<reference evidence="8" key="1">
    <citation type="submission" date="2023-06" db="EMBL/GenBank/DDBJ databases">
        <title>Genomic of Agaribacillus aureum.</title>
        <authorList>
            <person name="Wang G."/>
        </authorList>
    </citation>
    <scope>NUCLEOTIDE SEQUENCE</scope>
    <source>
        <strain evidence="8">BMA12</strain>
    </source>
</reference>
<feature type="transmembrane region" description="Helical" evidence="6">
    <location>
        <begin position="426"/>
        <end position="445"/>
    </location>
</feature>
<feature type="transmembrane region" description="Helical" evidence="6">
    <location>
        <begin position="257"/>
        <end position="276"/>
    </location>
</feature>
<dbReference type="PROSITE" id="PS50156">
    <property type="entry name" value="SSD"/>
    <property type="match status" value="2"/>
</dbReference>
<accession>A0ABT8LAH2</accession>